<organism evidence="2 3">
    <name type="scientific">Nostoc linckia z8</name>
    <dbReference type="NCBI Taxonomy" id="1628746"/>
    <lineage>
        <taxon>Bacteria</taxon>
        <taxon>Bacillati</taxon>
        <taxon>Cyanobacteriota</taxon>
        <taxon>Cyanophyceae</taxon>
        <taxon>Nostocales</taxon>
        <taxon>Nostocaceae</taxon>
        <taxon>Nostoc</taxon>
    </lineage>
</organism>
<evidence type="ECO:0000313" key="3">
    <source>
        <dbReference type="Proteomes" id="UP000222310"/>
    </source>
</evidence>
<dbReference type="RefSeq" id="WP_099065916.1">
    <property type="nucleotide sequence ID" value="NZ_LAHD01000002.1"/>
</dbReference>
<dbReference type="EMBL" id="LAHD01000002">
    <property type="protein sequence ID" value="PHK07221.1"/>
    <property type="molecule type" value="Genomic_DNA"/>
</dbReference>
<protein>
    <recommendedName>
        <fullName evidence="1">Asparagine synthetase domain-containing protein</fullName>
    </recommendedName>
</protein>
<accession>A0A9Q5ZH11</accession>
<reference evidence="2 3" key="1">
    <citation type="submission" date="2015-02" db="EMBL/GenBank/DDBJ databases">
        <title>Nostoc linckia genome annotation.</title>
        <authorList>
            <person name="Zhou Z."/>
        </authorList>
    </citation>
    <scope>NUCLEOTIDE SEQUENCE [LARGE SCALE GENOMIC DNA]</scope>
    <source>
        <strain evidence="3">z8</strain>
    </source>
</reference>
<gene>
    <name evidence="2" type="ORF">VF08_01055</name>
</gene>
<dbReference type="GO" id="GO:0004066">
    <property type="term" value="F:asparagine synthase (glutamine-hydrolyzing) activity"/>
    <property type="evidence" value="ECO:0007669"/>
    <property type="project" value="InterPro"/>
</dbReference>
<name>A0A9Q5ZH11_NOSLI</name>
<evidence type="ECO:0000259" key="1">
    <source>
        <dbReference type="Pfam" id="PF00733"/>
    </source>
</evidence>
<dbReference type="InterPro" id="IPR001962">
    <property type="entry name" value="Asn_synthase"/>
</dbReference>
<comment type="caution">
    <text evidence="2">The sequence shown here is derived from an EMBL/GenBank/DDBJ whole genome shotgun (WGS) entry which is preliminary data.</text>
</comment>
<dbReference type="InterPro" id="IPR014729">
    <property type="entry name" value="Rossmann-like_a/b/a_fold"/>
</dbReference>
<dbReference type="GeneID" id="57092107"/>
<dbReference type="AlphaFoldDB" id="A0A9Q5ZH11"/>
<proteinExistence type="predicted"/>
<dbReference type="Proteomes" id="UP000222310">
    <property type="component" value="Unassembled WGS sequence"/>
</dbReference>
<sequence length="395" mass="43864">MRLSGKYHLKSSPIHQIDSQINPQSFAEYEGWTLPANGPFSLVKAERGIVILYVSAPGETPLYYTAKPHSLHWGEQKFKLPSPAKKVNAGELIIWEPSYITKQIIDNILAPKIQANYPIADAYEAYTQLILNAVANRLATCPESNRVAVAQSGGLDSLLLTWALHKLGVEVYPLTVCTNPNDLDITAASACLECWGLKPIPIVLENLETEELLKEAIACLEDTETSNLRMAMGNLLMARKCNEIGIQSIFVGHGHDDIHGKGTLVKAALKQVTQGEGESERWAIARKNVTLATGGMLKMFASTFRSYGVHVRMPYYDRELLNWAFSQPTSIIPVTFDKSFVRDFANTVLPKGEWLNKKHSVGYLTGAGLSFKQPLFKDNPLISNQSIRNFLHLIK</sequence>
<feature type="domain" description="Asparagine synthetase" evidence="1">
    <location>
        <begin position="128"/>
        <end position="263"/>
    </location>
</feature>
<dbReference type="Pfam" id="PF00733">
    <property type="entry name" value="Asn_synthase"/>
    <property type="match status" value="1"/>
</dbReference>
<evidence type="ECO:0000313" key="2">
    <source>
        <dbReference type="EMBL" id="PHK07221.1"/>
    </source>
</evidence>
<dbReference type="Gene3D" id="3.40.50.620">
    <property type="entry name" value="HUPs"/>
    <property type="match status" value="1"/>
</dbReference>
<dbReference type="GO" id="GO:0006529">
    <property type="term" value="P:asparagine biosynthetic process"/>
    <property type="evidence" value="ECO:0007669"/>
    <property type="project" value="InterPro"/>
</dbReference>
<dbReference type="SUPFAM" id="SSF52402">
    <property type="entry name" value="Adenine nucleotide alpha hydrolases-like"/>
    <property type="match status" value="1"/>
</dbReference>